<sequence length="137" mass="14593">MNRGIFHAFEHLMQTDEVPYQEAPAVAPPAWRSPHAPDEAATAVARTAEALSVAPVHPMPHDSVLAVGAAFALANTGAVRGHDAGQRRRVPAGVPVLGRLVLRVLALFRVLVRLCCARGLLWVAVCGSHGGGNRQEW</sequence>
<dbReference type="AlphaFoldDB" id="A0A811R578"/>
<comment type="caution">
    <text evidence="1">The sequence shown here is derived from an EMBL/GenBank/DDBJ whole genome shotgun (WGS) entry which is preliminary data.</text>
</comment>
<proteinExistence type="predicted"/>
<reference evidence="1" key="1">
    <citation type="submission" date="2020-10" db="EMBL/GenBank/DDBJ databases">
        <authorList>
            <person name="Han B."/>
            <person name="Lu T."/>
            <person name="Zhao Q."/>
            <person name="Huang X."/>
            <person name="Zhao Y."/>
        </authorList>
    </citation>
    <scope>NUCLEOTIDE SEQUENCE</scope>
</reference>
<name>A0A811R578_9POAL</name>
<evidence type="ECO:0000313" key="1">
    <source>
        <dbReference type="EMBL" id="CAD6265197.1"/>
    </source>
</evidence>
<gene>
    <name evidence="1" type="ORF">NCGR_LOCUS48502</name>
</gene>
<evidence type="ECO:0000313" key="2">
    <source>
        <dbReference type="Proteomes" id="UP000604825"/>
    </source>
</evidence>
<accession>A0A811R578</accession>
<protein>
    <submittedName>
        <fullName evidence="1">Uncharacterized protein</fullName>
    </submittedName>
</protein>
<dbReference type="Proteomes" id="UP000604825">
    <property type="component" value="Unassembled WGS sequence"/>
</dbReference>
<organism evidence="1 2">
    <name type="scientific">Miscanthus lutarioriparius</name>
    <dbReference type="NCBI Taxonomy" id="422564"/>
    <lineage>
        <taxon>Eukaryota</taxon>
        <taxon>Viridiplantae</taxon>
        <taxon>Streptophyta</taxon>
        <taxon>Embryophyta</taxon>
        <taxon>Tracheophyta</taxon>
        <taxon>Spermatophyta</taxon>
        <taxon>Magnoliopsida</taxon>
        <taxon>Liliopsida</taxon>
        <taxon>Poales</taxon>
        <taxon>Poaceae</taxon>
        <taxon>PACMAD clade</taxon>
        <taxon>Panicoideae</taxon>
        <taxon>Andropogonodae</taxon>
        <taxon>Andropogoneae</taxon>
        <taxon>Saccharinae</taxon>
        <taxon>Miscanthus</taxon>
    </lineage>
</organism>
<dbReference type="EMBL" id="CAJGYO010000013">
    <property type="protein sequence ID" value="CAD6265197.1"/>
    <property type="molecule type" value="Genomic_DNA"/>
</dbReference>
<keyword evidence="2" id="KW-1185">Reference proteome</keyword>